<keyword evidence="2" id="KW-1185">Reference proteome</keyword>
<dbReference type="Proteomes" id="UP000015241">
    <property type="component" value="Unassembled WGS sequence"/>
</dbReference>
<gene>
    <name evidence="1" type="ORF">FOMPIDRAFT_1143494</name>
</gene>
<evidence type="ECO:0000313" key="1">
    <source>
        <dbReference type="EMBL" id="EPT02590.1"/>
    </source>
</evidence>
<dbReference type="HOGENOM" id="CLU_2979091_0_0_1"/>
<proteinExistence type="predicted"/>
<organism evidence="1 2">
    <name type="scientific">Fomitopsis schrenkii</name>
    <name type="common">Brown rot fungus</name>
    <dbReference type="NCBI Taxonomy" id="2126942"/>
    <lineage>
        <taxon>Eukaryota</taxon>
        <taxon>Fungi</taxon>
        <taxon>Dikarya</taxon>
        <taxon>Basidiomycota</taxon>
        <taxon>Agaricomycotina</taxon>
        <taxon>Agaricomycetes</taxon>
        <taxon>Polyporales</taxon>
        <taxon>Fomitopsis</taxon>
    </lineage>
</organism>
<reference evidence="1 2" key="1">
    <citation type="journal article" date="2012" name="Science">
        <title>The Paleozoic origin of enzymatic lignin decomposition reconstructed from 31 fungal genomes.</title>
        <authorList>
            <person name="Floudas D."/>
            <person name="Binder M."/>
            <person name="Riley R."/>
            <person name="Barry K."/>
            <person name="Blanchette R.A."/>
            <person name="Henrissat B."/>
            <person name="Martinez A.T."/>
            <person name="Otillar R."/>
            <person name="Spatafora J.W."/>
            <person name="Yadav J.S."/>
            <person name="Aerts A."/>
            <person name="Benoit I."/>
            <person name="Boyd A."/>
            <person name="Carlson A."/>
            <person name="Copeland A."/>
            <person name="Coutinho P.M."/>
            <person name="de Vries R.P."/>
            <person name="Ferreira P."/>
            <person name="Findley K."/>
            <person name="Foster B."/>
            <person name="Gaskell J."/>
            <person name="Glotzer D."/>
            <person name="Gorecki P."/>
            <person name="Heitman J."/>
            <person name="Hesse C."/>
            <person name="Hori C."/>
            <person name="Igarashi K."/>
            <person name="Jurgens J.A."/>
            <person name="Kallen N."/>
            <person name="Kersten P."/>
            <person name="Kohler A."/>
            <person name="Kuees U."/>
            <person name="Kumar T.K.A."/>
            <person name="Kuo A."/>
            <person name="LaButti K."/>
            <person name="Larrondo L.F."/>
            <person name="Lindquist E."/>
            <person name="Ling A."/>
            <person name="Lombard V."/>
            <person name="Lucas S."/>
            <person name="Lundell T."/>
            <person name="Martin R."/>
            <person name="McLaughlin D.J."/>
            <person name="Morgenstern I."/>
            <person name="Morin E."/>
            <person name="Murat C."/>
            <person name="Nagy L.G."/>
            <person name="Nolan M."/>
            <person name="Ohm R.A."/>
            <person name="Patyshakuliyeva A."/>
            <person name="Rokas A."/>
            <person name="Ruiz-Duenas F.J."/>
            <person name="Sabat G."/>
            <person name="Salamov A."/>
            <person name="Samejima M."/>
            <person name="Schmutz J."/>
            <person name="Slot J.C."/>
            <person name="St John F."/>
            <person name="Stenlid J."/>
            <person name="Sun H."/>
            <person name="Sun S."/>
            <person name="Syed K."/>
            <person name="Tsang A."/>
            <person name="Wiebenga A."/>
            <person name="Young D."/>
            <person name="Pisabarro A."/>
            <person name="Eastwood D.C."/>
            <person name="Martin F."/>
            <person name="Cullen D."/>
            <person name="Grigoriev I.V."/>
            <person name="Hibbett D.S."/>
        </authorList>
    </citation>
    <scope>NUCLEOTIDE SEQUENCE</scope>
    <source>
        <strain evidence="2">FP-58527</strain>
    </source>
</reference>
<dbReference type="EMBL" id="KE504134">
    <property type="protein sequence ID" value="EPT02590.1"/>
    <property type="molecule type" value="Genomic_DNA"/>
</dbReference>
<dbReference type="InParanoid" id="S8FWG3"/>
<name>S8FWG3_FOMSC</name>
<sequence>MTIQVGLSYPWTSGPRRVPARFPTSTRDTRITQSKQWPVHTGMSIVPRTTEMEVVPEW</sequence>
<protein>
    <submittedName>
        <fullName evidence="1">Uncharacterized protein</fullName>
    </submittedName>
</protein>
<dbReference type="AlphaFoldDB" id="S8FWG3"/>
<evidence type="ECO:0000313" key="2">
    <source>
        <dbReference type="Proteomes" id="UP000015241"/>
    </source>
</evidence>
<accession>S8FWG3</accession>